<dbReference type="Gene3D" id="3.30.565.10">
    <property type="entry name" value="Histidine kinase-like ATPase, C-terminal domain"/>
    <property type="match status" value="1"/>
</dbReference>
<dbReference type="PANTHER" id="PTHR43065">
    <property type="entry name" value="SENSOR HISTIDINE KINASE"/>
    <property type="match status" value="1"/>
</dbReference>
<dbReference type="Pfam" id="PF13426">
    <property type="entry name" value="PAS_9"/>
    <property type="match status" value="1"/>
</dbReference>
<dbReference type="Pfam" id="PF02518">
    <property type="entry name" value="HATPase_c"/>
    <property type="match status" value="1"/>
</dbReference>
<evidence type="ECO:0000259" key="11">
    <source>
        <dbReference type="PROSITE" id="PS50113"/>
    </source>
</evidence>
<evidence type="ECO:0000256" key="1">
    <source>
        <dbReference type="ARBA" id="ARBA00000085"/>
    </source>
</evidence>
<sequence length="675" mass="74800">MESAGAQRGCLLLERNGVLQIEAESNVESKTLSVSHVSMTSEFGRDRLAWAIVHYVARTQENVVLNHVTQDDRFNQDAYILKHQPKAILCAPLLHQGKRSGILYLENNLTFNAFTPERFKVLQVLSTQAAISIDNARLYSELELRVQERTAALTQTNERLQAEILERQRSEQTLQMIVEGTASVIGVDFFRSLVRSLAQALNVRYAFISECVDAAPTRVRSFAFWEGDEFGDAFEYDLPGTPCERIINSKGCQCFPDQIQSLFPEDQDLKDMQVQSYAGIALLDSSGNLLGHLAVLDDQPLENESRTHAVLEIFAARATAEMERKQAEEALRVSETKFSTAFRSSPDAMTISTLKDGCYIEVNHSCLGMLGYSHEEMIGHSALELGVWATLEDRNTIQQRLQAHGSVTNLETKLRRKSGASFPVLFSAEVILLEDEPCLLAVTADITMLKQAEKALERLAEIGELAAMIVHEVRNPLTTISMGLNAFKKLQLSERFQEYLSLSLDEADRLQRLLDQILLYARPQTLQRSHLELNSFIASSLSTLKTPSAALGKHLKLIAATAPVTVLADRDKLKQVLINLVTNACEAVAVGETITVRVQAIEHDQIFIQIHNGGVPIPVEFLPNLTKPFFTTKASGTGLGLAIVKRIVEAHDGELRIESLAATGTTVSVQLPLTH</sequence>
<evidence type="ECO:0000256" key="2">
    <source>
        <dbReference type="ARBA" id="ARBA00012438"/>
    </source>
</evidence>
<dbReference type="InterPro" id="IPR003661">
    <property type="entry name" value="HisK_dim/P_dom"/>
</dbReference>
<evidence type="ECO:0000256" key="5">
    <source>
        <dbReference type="ARBA" id="ARBA00022741"/>
    </source>
</evidence>
<reference evidence="12 13" key="1">
    <citation type="submission" date="2022-04" db="EMBL/GenBank/DDBJ databases">
        <title>Positive selection, recombination, and allopatry shape intraspecific diversity of widespread and dominant cyanobacteria.</title>
        <authorList>
            <person name="Wei J."/>
            <person name="Shu W."/>
            <person name="Hu C."/>
        </authorList>
    </citation>
    <scope>NUCLEOTIDE SEQUENCE [LARGE SCALE GENOMIC DNA]</scope>
    <source>
        <strain evidence="12 13">AS-A4</strain>
    </source>
</reference>
<evidence type="ECO:0000256" key="6">
    <source>
        <dbReference type="ARBA" id="ARBA00022777"/>
    </source>
</evidence>
<dbReference type="InterPro" id="IPR000014">
    <property type="entry name" value="PAS"/>
</dbReference>
<dbReference type="SMART" id="SM00388">
    <property type="entry name" value="HisKA"/>
    <property type="match status" value="1"/>
</dbReference>
<dbReference type="InterPro" id="IPR036097">
    <property type="entry name" value="HisK_dim/P_sf"/>
</dbReference>
<dbReference type="SMART" id="SM00387">
    <property type="entry name" value="HATPase_c"/>
    <property type="match status" value="1"/>
</dbReference>
<organism evidence="12 13">
    <name type="scientific">Stenomitos frigidus AS-A4</name>
    <dbReference type="NCBI Taxonomy" id="2933935"/>
    <lineage>
        <taxon>Bacteria</taxon>
        <taxon>Bacillati</taxon>
        <taxon>Cyanobacteriota</taxon>
        <taxon>Cyanophyceae</taxon>
        <taxon>Leptolyngbyales</taxon>
        <taxon>Leptolyngbyaceae</taxon>
        <taxon>Stenomitos</taxon>
    </lineage>
</organism>
<accession>A0ABV0KSJ0</accession>
<dbReference type="InterPro" id="IPR003594">
    <property type="entry name" value="HATPase_dom"/>
</dbReference>
<keyword evidence="8" id="KW-0902">Two-component regulatory system</keyword>
<feature type="domain" description="PAS" evidence="10">
    <location>
        <begin position="334"/>
        <end position="402"/>
    </location>
</feature>
<evidence type="ECO:0000313" key="12">
    <source>
        <dbReference type="EMBL" id="MEP1062185.1"/>
    </source>
</evidence>
<dbReference type="Gene3D" id="3.30.450.20">
    <property type="entry name" value="PAS domain"/>
    <property type="match status" value="1"/>
</dbReference>
<dbReference type="Proteomes" id="UP001476950">
    <property type="component" value="Unassembled WGS sequence"/>
</dbReference>
<dbReference type="InterPro" id="IPR003018">
    <property type="entry name" value="GAF"/>
</dbReference>
<dbReference type="EC" id="2.7.13.3" evidence="2"/>
<dbReference type="GO" id="GO:0005524">
    <property type="term" value="F:ATP binding"/>
    <property type="evidence" value="ECO:0007669"/>
    <property type="project" value="UniProtKB-KW"/>
</dbReference>
<dbReference type="Gene3D" id="3.30.450.40">
    <property type="match status" value="2"/>
</dbReference>
<dbReference type="SUPFAM" id="SSF55785">
    <property type="entry name" value="PYP-like sensor domain (PAS domain)"/>
    <property type="match status" value="1"/>
</dbReference>
<evidence type="ECO:0000259" key="9">
    <source>
        <dbReference type="PROSITE" id="PS50109"/>
    </source>
</evidence>
<evidence type="ECO:0000259" key="10">
    <source>
        <dbReference type="PROSITE" id="PS50112"/>
    </source>
</evidence>
<dbReference type="SUPFAM" id="SSF55874">
    <property type="entry name" value="ATPase domain of HSP90 chaperone/DNA topoisomerase II/histidine kinase"/>
    <property type="match status" value="1"/>
</dbReference>
<evidence type="ECO:0000256" key="7">
    <source>
        <dbReference type="ARBA" id="ARBA00022840"/>
    </source>
</evidence>
<dbReference type="InterPro" id="IPR004358">
    <property type="entry name" value="Sig_transdc_His_kin-like_C"/>
</dbReference>
<dbReference type="PROSITE" id="PS50112">
    <property type="entry name" value="PAS"/>
    <property type="match status" value="1"/>
</dbReference>
<dbReference type="InterPro" id="IPR029016">
    <property type="entry name" value="GAF-like_dom_sf"/>
</dbReference>
<dbReference type="InterPro" id="IPR036890">
    <property type="entry name" value="HATPase_C_sf"/>
</dbReference>
<keyword evidence="13" id="KW-1185">Reference proteome</keyword>
<dbReference type="PROSITE" id="PS50113">
    <property type="entry name" value="PAC"/>
    <property type="match status" value="1"/>
</dbReference>
<comment type="caution">
    <text evidence="12">The sequence shown here is derived from an EMBL/GenBank/DDBJ whole genome shotgun (WGS) entry which is preliminary data.</text>
</comment>
<evidence type="ECO:0000313" key="13">
    <source>
        <dbReference type="Proteomes" id="UP001476950"/>
    </source>
</evidence>
<evidence type="ECO:0000256" key="4">
    <source>
        <dbReference type="ARBA" id="ARBA00022679"/>
    </source>
</evidence>
<proteinExistence type="predicted"/>
<keyword evidence="3" id="KW-0597">Phosphoprotein</keyword>
<dbReference type="Pfam" id="PF01590">
    <property type="entry name" value="GAF"/>
    <property type="match status" value="2"/>
</dbReference>
<dbReference type="EMBL" id="JAMPLM010000056">
    <property type="protein sequence ID" value="MEP1062185.1"/>
    <property type="molecule type" value="Genomic_DNA"/>
</dbReference>
<dbReference type="CDD" id="cd00082">
    <property type="entry name" value="HisKA"/>
    <property type="match status" value="1"/>
</dbReference>
<dbReference type="SUPFAM" id="SSF55781">
    <property type="entry name" value="GAF domain-like"/>
    <property type="match status" value="2"/>
</dbReference>
<protein>
    <recommendedName>
        <fullName evidence="2">histidine kinase</fullName>
        <ecNumber evidence="2">2.7.13.3</ecNumber>
    </recommendedName>
</protein>
<feature type="domain" description="Histidine kinase" evidence="9">
    <location>
        <begin position="468"/>
        <end position="675"/>
    </location>
</feature>
<name>A0ABV0KSJ0_9CYAN</name>
<dbReference type="InterPro" id="IPR005467">
    <property type="entry name" value="His_kinase_dom"/>
</dbReference>
<dbReference type="CDD" id="cd00130">
    <property type="entry name" value="PAS"/>
    <property type="match status" value="1"/>
</dbReference>
<dbReference type="SUPFAM" id="SSF47384">
    <property type="entry name" value="Homodimeric domain of signal transducing histidine kinase"/>
    <property type="match status" value="1"/>
</dbReference>
<gene>
    <name evidence="12" type="ORF">NDI38_27810</name>
</gene>
<keyword evidence="4" id="KW-0808">Transferase</keyword>
<keyword evidence="5" id="KW-0547">Nucleotide-binding</keyword>
<dbReference type="SMART" id="SM00091">
    <property type="entry name" value="PAS"/>
    <property type="match status" value="2"/>
</dbReference>
<dbReference type="InterPro" id="IPR035965">
    <property type="entry name" value="PAS-like_dom_sf"/>
</dbReference>
<dbReference type="Pfam" id="PF00512">
    <property type="entry name" value="HisKA"/>
    <property type="match status" value="1"/>
</dbReference>
<dbReference type="PRINTS" id="PR00344">
    <property type="entry name" value="BCTRLSENSOR"/>
</dbReference>
<dbReference type="InterPro" id="IPR000700">
    <property type="entry name" value="PAS-assoc_C"/>
</dbReference>
<dbReference type="PANTHER" id="PTHR43065:SF10">
    <property type="entry name" value="PEROXIDE STRESS-ACTIVATED HISTIDINE KINASE MAK3"/>
    <property type="match status" value="1"/>
</dbReference>
<keyword evidence="6" id="KW-0418">Kinase</keyword>
<dbReference type="SMART" id="SM00065">
    <property type="entry name" value="GAF"/>
    <property type="match status" value="2"/>
</dbReference>
<keyword evidence="7 12" id="KW-0067">ATP-binding</keyword>
<dbReference type="Gene3D" id="1.10.287.130">
    <property type="match status" value="1"/>
</dbReference>
<dbReference type="PROSITE" id="PS50109">
    <property type="entry name" value="HIS_KIN"/>
    <property type="match status" value="1"/>
</dbReference>
<evidence type="ECO:0000256" key="3">
    <source>
        <dbReference type="ARBA" id="ARBA00022553"/>
    </source>
</evidence>
<evidence type="ECO:0000256" key="8">
    <source>
        <dbReference type="ARBA" id="ARBA00023012"/>
    </source>
</evidence>
<dbReference type="NCBIfam" id="TIGR00229">
    <property type="entry name" value="sensory_box"/>
    <property type="match status" value="1"/>
</dbReference>
<comment type="catalytic activity">
    <reaction evidence="1">
        <text>ATP + protein L-histidine = ADP + protein N-phospho-L-histidine.</text>
        <dbReference type="EC" id="2.7.13.3"/>
    </reaction>
</comment>
<feature type="domain" description="PAC" evidence="11">
    <location>
        <begin position="408"/>
        <end position="458"/>
    </location>
</feature>